<reference evidence="2 3" key="1">
    <citation type="submission" date="2019-06" db="EMBL/GenBank/DDBJ databases">
        <authorList>
            <person name="Livingstone P."/>
            <person name="Whitworth D."/>
        </authorList>
    </citation>
    <scope>NUCLEOTIDE SEQUENCE [LARGE SCALE GENOMIC DNA]</scope>
    <source>
        <strain evidence="2 3">AM401</strain>
    </source>
</reference>
<dbReference type="EMBL" id="VIFM01000013">
    <property type="protein sequence ID" value="TQF17084.1"/>
    <property type="molecule type" value="Genomic_DNA"/>
</dbReference>
<dbReference type="SUPFAM" id="SSF74653">
    <property type="entry name" value="TolA/TonB C-terminal domain"/>
    <property type="match status" value="1"/>
</dbReference>
<organism evidence="2 3">
    <name type="scientific">Myxococcus llanfairpwllgwyngyllgogerychwyrndrobwllllantysiliogogogochensis</name>
    <dbReference type="NCBI Taxonomy" id="2590453"/>
    <lineage>
        <taxon>Bacteria</taxon>
        <taxon>Pseudomonadati</taxon>
        <taxon>Myxococcota</taxon>
        <taxon>Myxococcia</taxon>
        <taxon>Myxococcales</taxon>
        <taxon>Cystobacterineae</taxon>
        <taxon>Myxococcaceae</taxon>
        <taxon>Myxococcus</taxon>
    </lineage>
</organism>
<feature type="region of interest" description="Disordered" evidence="1">
    <location>
        <begin position="1"/>
        <end position="25"/>
    </location>
</feature>
<gene>
    <name evidence="2" type="ORF">FJV41_04995</name>
</gene>
<feature type="region of interest" description="Disordered" evidence="1">
    <location>
        <begin position="87"/>
        <end position="107"/>
    </location>
</feature>
<dbReference type="Proteomes" id="UP000315369">
    <property type="component" value="Unassembled WGS sequence"/>
</dbReference>
<dbReference type="OrthoDB" id="5497947at2"/>
<evidence type="ECO:0000256" key="1">
    <source>
        <dbReference type="SAM" id="MobiDB-lite"/>
    </source>
</evidence>
<protein>
    <submittedName>
        <fullName evidence="2">TonB C-terminal domain-containing protein</fullName>
    </submittedName>
</protein>
<keyword evidence="3" id="KW-1185">Reference proteome</keyword>
<evidence type="ECO:0000313" key="2">
    <source>
        <dbReference type="EMBL" id="TQF17084.1"/>
    </source>
</evidence>
<evidence type="ECO:0000313" key="3">
    <source>
        <dbReference type="Proteomes" id="UP000315369"/>
    </source>
</evidence>
<sequence>MQSGRTLRPGDAGPSREALAAEERGRVSGRVQGVIDDQQATLRVANGLIDPYFSRLRKALEKGLEDAPVFPGTSLLHQAKTSWASQSKNYGATGNPGGPTPNAPTGSEQLQALQNRLGDSSGDYSMEGLRGRVQAGDEMQKLAGGGGAKLIVTLELHQDSDGTLRDAKLVTLSGNPAYDAFVLNGVPFSLAKLGAPPDGARGVKATGIHTLWSVEGRVVYFRKLKELKGQDSLYVASAVAAGLLAGRFEETTGEIEVIDFRNPRFVCQPRLLRVY</sequence>
<dbReference type="AlphaFoldDB" id="A0A540X8S7"/>
<accession>A0A540X8S7</accession>
<name>A0A540X8S7_9BACT</name>
<comment type="caution">
    <text evidence="2">The sequence shown here is derived from an EMBL/GenBank/DDBJ whole genome shotgun (WGS) entry which is preliminary data.</text>
</comment>
<proteinExistence type="predicted"/>